<keyword evidence="2" id="KW-1185">Reference proteome</keyword>
<organism evidence="1 2">
    <name type="scientific">Lactuca virosa</name>
    <dbReference type="NCBI Taxonomy" id="75947"/>
    <lineage>
        <taxon>Eukaryota</taxon>
        <taxon>Viridiplantae</taxon>
        <taxon>Streptophyta</taxon>
        <taxon>Embryophyta</taxon>
        <taxon>Tracheophyta</taxon>
        <taxon>Spermatophyta</taxon>
        <taxon>Magnoliopsida</taxon>
        <taxon>eudicotyledons</taxon>
        <taxon>Gunneridae</taxon>
        <taxon>Pentapetalae</taxon>
        <taxon>asterids</taxon>
        <taxon>campanulids</taxon>
        <taxon>Asterales</taxon>
        <taxon>Asteraceae</taxon>
        <taxon>Cichorioideae</taxon>
        <taxon>Cichorieae</taxon>
        <taxon>Lactucinae</taxon>
        <taxon>Lactuca</taxon>
    </lineage>
</organism>
<reference evidence="1 2" key="1">
    <citation type="submission" date="2022-01" db="EMBL/GenBank/DDBJ databases">
        <authorList>
            <person name="Xiong W."/>
            <person name="Schranz E."/>
        </authorList>
    </citation>
    <scope>NUCLEOTIDE SEQUENCE [LARGE SCALE GENOMIC DNA]</scope>
</reference>
<evidence type="ECO:0000313" key="1">
    <source>
        <dbReference type="EMBL" id="CAH1449292.1"/>
    </source>
</evidence>
<gene>
    <name evidence="1" type="ORF">LVIROSA_LOCUS34781</name>
</gene>
<proteinExistence type="predicted"/>
<comment type="caution">
    <text evidence="1">The sequence shown here is derived from an EMBL/GenBank/DDBJ whole genome shotgun (WGS) entry which is preliminary data.</text>
</comment>
<dbReference type="EMBL" id="CAKMRJ010005634">
    <property type="protein sequence ID" value="CAH1449292.1"/>
    <property type="molecule type" value="Genomic_DNA"/>
</dbReference>
<name>A0AAU9PGY3_9ASTR</name>
<sequence>MASSSNTDATARTQEDLEYSSALNCTVSNFVSVKLSSDRNYHLWEMQMLCLLDSYNMQDVLDAAFNGSMRKQFDSLVKGCRPSDCSLCPSLAAVRSSPTAPSTTLPLSPLISISK</sequence>
<dbReference type="AlphaFoldDB" id="A0AAU9PGY3"/>
<protein>
    <recommendedName>
        <fullName evidence="3">Retrotransposon Copia-like N-terminal domain-containing protein</fullName>
    </recommendedName>
</protein>
<evidence type="ECO:0000313" key="2">
    <source>
        <dbReference type="Proteomes" id="UP001157418"/>
    </source>
</evidence>
<evidence type="ECO:0008006" key="3">
    <source>
        <dbReference type="Google" id="ProtNLM"/>
    </source>
</evidence>
<accession>A0AAU9PGY3</accession>
<dbReference type="Proteomes" id="UP001157418">
    <property type="component" value="Unassembled WGS sequence"/>
</dbReference>